<dbReference type="AlphaFoldDB" id="A0AAD9YR08"/>
<name>A0AAD9YR08_COLKA</name>
<feature type="compositionally biased region" description="Pro residues" evidence="1">
    <location>
        <begin position="93"/>
        <end position="102"/>
    </location>
</feature>
<feature type="region of interest" description="Disordered" evidence="1">
    <location>
        <begin position="88"/>
        <end position="108"/>
    </location>
</feature>
<reference evidence="2" key="1">
    <citation type="submission" date="2023-02" db="EMBL/GenBank/DDBJ databases">
        <title>Colletotrichum kahawae CIFC_Que2 genome sequencing and assembly.</title>
        <authorList>
            <person name="Baroncelli R."/>
        </authorList>
    </citation>
    <scope>NUCLEOTIDE SEQUENCE</scope>
    <source>
        <strain evidence="2">CIFC_Que2</strain>
    </source>
</reference>
<proteinExistence type="predicted"/>
<evidence type="ECO:0000313" key="2">
    <source>
        <dbReference type="EMBL" id="KAK2774937.1"/>
    </source>
</evidence>
<dbReference type="Proteomes" id="UP001281614">
    <property type="component" value="Unassembled WGS sequence"/>
</dbReference>
<evidence type="ECO:0000256" key="1">
    <source>
        <dbReference type="SAM" id="MobiDB-lite"/>
    </source>
</evidence>
<organism evidence="2 3">
    <name type="scientific">Colletotrichum kahawae</name>
    <name type="common">Coffee berry disease fungus</name>
    <dbReference type="NCBI Taxonomy" id="34407"/>
    <lineage>
        <taxon>Eukaryota</taxon>
        <taxon>Fungi</taxon>
        <taxon>Dikarya</taxon>
        <taxon>Ascomycota</taxon>
        <taxon>Pezizomycotina</taxon>
        <taxon>Sordariomycetes</taxon>
        <taxon>Hypocreomycetidae</taxon>
        <taxon>Glomerellales</taxon>
        <taxon>Glomerellaceae</taxon>
        <taxon>Colletotrichum</taxon>
        <taxon>Colletotrichum gloeosporioides species complex</taxon>
    </lineage>
</organism>
<gene>
    <name evidence="2" type="ORF">CKAH01_12990</name>
</gene>
<accession>A0AAD9YR08</accession>
<sequence length="108" mass="12089">MVLVFSPTTQTKAAGARLLQPDMGKLPPTLRTKRHRLSSSPRISMFIPIPFPIQVIKTSLSSFVTRTPFHSFLPSQFFTMVERKLSDWSVGGPFPPMSPYDPFPTGSH</sequence>
<evidence type="ECO:0000313" key="3">
    <source>
        <dbReference type="Proteomes" id="UP001281614"/>
    </source>
</evidence>
<comment type="caution">
    <text evidence="2">The sequence shown here is derived from an EMBL/GenBank/DDBJ whole genome shotgun (WGS) entry which is preliminary data.</text>
</comment>
<dbReference type="EMBL" id="VYYT01000041">
    <property type="protein sequence ID" value="KAK2774937.1"/>
    <property type="molecule type" value="Genomic_DNA"/>
</dbReference>
<protein>
    <submittedName>
        <fullName evidence="2">Uncharacterized protein</fullName>
    </submittedName>
</protein>
<keyword evidence="3" id="KW-1185">Reference proteome</keyword>